<dbReference type="Proteomes" id="UP000807504">
    <property type="component" value="Unassembled WGS sequence"/>
</dbReference>
<gene>
    <name evidence="2" type="ORF">HNY73_002778</name>
</gene>
<name>A0A8T0FVV1_ARGBR</name>
<feature type="compositionally biased region" description="Basic and acidic residues" evidence="1">
    <location>
        <begin position="38"/>
        <end position="62"/>
    </location>
</feature>
<comment type="caution">
    <text evidence="2">The sequence shown here is derived from an EMBL/GenBank/DDBJ whole genome shotgun (WGS) entry which is preliminary data.</text>
</comment>
<reference evidence="2" key="1">
    <citation type="journal article" date="2020" name="bioRxiv">
        <title>Chromosome-level reference genome of the European wasp spider Argiope bruennichi: a resource for studies on range expansion and evolutionary adaptation.</title>
        <authorList>
            <person name="Sheffer M.M."/>
            <person name="Hoppe A."/>
            <person name="Krehenwinkel H."/>
            <person name="Uhl G."/>
            <person name="Kuss A.W."/>
            <person name="Jensen L."/>
            <person name="Jensen C."/>
            <person name="Gillespie R.G."/>
            <person name="Hoff K.J."/>
            <person name="Prost S."/>
        </authorList>
    </citation>
    <scope>NUCLEOTIDE SEQUENCE</scope>
</reference>
<feature type="compositionally biased region" description="Basic and acidic residues" evidence="1">
    <location>
        <begin position="1340"/>
        <end position="1350"/>
    </location>
</feature>
<feature type="region of interest" description="Disordered" evidence="1">
    <location>
        <begin position="1334"/>
        <end position="1379"/>
    </location>
</feature>
<organism evidence="2 3">
    <name type="scientific">Argiope bruennichi</name>
    <name type="common">Wasp spider</name>
    <name type="synonym">Aranea bruennichi</name>
    <dbReference type="NCBI Taxonomy" id="94029"/>
    <lineage>
        <taxon>Eukaryota</taxon>
        <taxon>Metazoa</taxon>
        <taxon>Ecdysozoa</taxon>
        <taxon>Arthropoda</taxon>
        <taxon>Chelicerata</taxon>
        <taxon>Arachnida</taxon>
        <taxon>Araneae</taxon>
        <taxon>Araneomorphae</taxon>
        <taxon>Entelegynae</taxon>
        <taxon>Araneoidea</taxon>
        <taxon>Araneidae</taxon>
        <taxon>Argiope</taxon>
    </lineage>
</organism>
<feature type="region of interest" description="Disordered" evidence="1">
    <location>
        <begin position="171"/>
        <end position="240"/>
    </location>
</feature>
<evidence type="ECO:0000256" key="1">
    <source>
        <dbReference type="SAM" id="MobiDB-lite"/>
    </source>
</evidence>
<dbReference type="EMBL" id="JABXBU010000002">
    <property type="protein sequence ID" value="KAF8794856.1"/>
    <property type="molecule type" value="Genomic_DNA"/>
</dbReference>
<proteinExistence type="predicted"/>
<accession>A0A8T0FVV1</accession>
<feature type="compositionally biased region" description="Polar residues" evidence="1">
    <location>
        <begin position="1145"/>
        <end position="1155"/>
    </location>
</feature>
<evidence type="ECO:0000313" key="3">
    <source>
        <dbReference type="Proteomes" id="UP000807504"/>
    </source>
</evidence>
<feature type="region of interest" description="Disordered" evidence="1">
    <location>
        <begin position="1131"/>
        <end position="1155"/>
    </location>
</feature>
<protein>
    <submittedName>
        <fullName evidence="2">Uncharacterized protein</fullName>
    </submittedName>
</protein>
<feature type="region of interest" description="Disordered" evidence="1">
    <location>
        <begin position="1215"/>
        <end position="1248"/>
    </location>
</feature>
<reference evidence="2" key="2">
    <citation type="submission" date="2020-06" db="EMBL/GenBank/DDBJ databases">
        <authorList>
            <person name="Sheffer M."/>
        </authorList>
    </citation>
    <scope>NUCLEOTIDE SEQUENCE</scope>
</reference>
<sequence>MSLKKRNTTSKGKRDNFEEEMLLAKDCRVLVEKLPESELLNLEDKTTKTASGKEKEELERHSPSTSKGRRINASSTESASPIRSSLRQRKTVVNKADSKEKEMPFTKHCHVLLERLSESQLREETMEIEVRKKREEEVEYHLPSISKGDSEIVNAPSNQNASLLEALTKQGETTMNKTDSEAHISRKFRRSRQENKRRKQKHRPCYTQRHVSKLKNDSTMELSEQEDRAPEEEDSSKFKEERPNGALLIRFKKGEATSIKDKSGFCLGHHFYFNAFRKYLIALRGIERSNILYELLQRDLKQELILQNAHDLQYDVNKKLVEWIAKSALKVKEVSLEGQWEMIKRAAMEAEQSVIDEIRKSYENRMMRKRKVQADESSNQEKVLKLPIPNLIDEKVKAAKSIKENASISVKEITNEKEHIQISSKGKGSETPILEKEISNTDPNQSEISTSERECKISTNLQSSNMTLQKDITKKFSENHDTNKNVNATNLLVDEVSVSNKIEEIPNEVPASNKTEEIVKNLKKKDETQESSNEFGVDTNTTNLLADEVPESNKTEEIVKNLKKKDETQKSWNEVGFDTNTTNLLVDEESESNKTEEIVKNLKKKDETQESSNEFGVDTNTTDLLVNEVPESNKTEEIVKNLKKKDETQKSSNEFGVDTNTTNLLVYEVSVSNKIEEIVKNLKKKAKTQESSNEFGVDTNAAKILADEVPASNKTEEIVKNLKKKDETQESSNEFGVDTNTTDLLVNEVPESNKTEEIVKNLKKKDETQKSSNEFGVDTNTTNLLADEVPESNKTEEIVKNLKKKDETQKSWNEVGFDTNTTNFIKTLKKKDETQESSNEFGVDAYLEVSEQHVNFGSGQKHNTISFLDDSSDTDTYVIIDEESESNASEISVNNFEKDDETAKLPSECGNHIDLNGNEQQEISCSKQTSSSEDARFINLEVETPETTVKSLKKYHNTQKHSSEYDVDLKIQQETNEQQESLCESVRNTVSSIECMPANERNTEGSDNIQEISFGEHSEIKQKTILASDIEKKTFSETEIIISNDRSVSLHAENKMSAISSEIWISDFEKTADAKSGHTPSEKSAIERLLEECIQLVENQDLTPSREPNEISLAKTEKNYGVAFSCSISDTGSNHSNAQERDCSSTKNTTGLNPLPVSTNDIQLLNSSENVTSATEECIQLVENQDLIPSREPSEVSVAKTQNNDGVAFSCSISDTGSNHRNAQERNCSSTKNTTDLNPLPVSTNDIPLLNNATENVASATETKTFYEAHLSSNIGSVPGSPQKSGDSSLGEINIHENVLNVYSSIYNKLVGWIPETSARVIATEMSSNVASPNLTSYHESVHTTSEEKNNSSPAITASSLGERRNSESESESDDNLSKEYCDGQGCVSCAIIVRAKAKEAFQSFKPLPLSEIPAPKTRRRRTYLQRLMNRK</sequence>
<feature type="compositionally biased region" description="Polar residues" evidence="1">
    <location>
        <begin position="72"/>
        <end position="85"/>
    </location>
</feature>
<feature type="compositionally biased region" description="Basic residues" evidence="1">
    <location>
        <begin position="185"/>
        <end position="204"/>
    </location>
</feature>
<keyword evidence="3" id="KW-1185">Reference proteome</keyword>
<evidence type="ECO:0000313" key="2">
    <source>
        <dbReference type="EMBL" id="KAF8794856.1"/>
    </source>
</evidence>
<feature type="region of interest" description="Disordered" evidence="1">
    <location>
        <begin position="38"/>
        <end position="100"/>
    </location>
</feature>